<dbReference type="GO" id="GO:0016020">
    <property type="term" value="C:membrane"/>
    <property type="evidence" value="ECO:0007669"/>
    <property type="project" value="UniProtKB-SubCell"/>
</dbReference>
<keyword evidence="4 6" id="KW-0472">Membrane</keyword>
<feature type="transmembrane region" description="Helical" evidence="6">
    <location>
        <begin position="246"/>
        <end position="264"/>
    </location>
</feature>
<evidence type="ECO:0000256" key="5">
    <source>
        <dbReference type="ARBA" id="ARBA00038514"/>
    </source>
</evidence>
<evidence type="ECO:0000256" key="6">
    <source>
        <dbReference type="SAM" id="Phobius"/>
    </source>
</evidence>
<evidence type="ECO:0000256" key="4">
    <source>
        <dbReference type="ARBA" id="ARBA00023136"/>
    </source>
</evidence>
<reference evidence="8" key="1">
    <citation type="submission" date="2024-06" db="EMBL/GenBank/DDBJ databases">
        <authorList>
            <person name="Coelho C."/>
            <person name="Bento M."/>
            <person name="Garcia E."/>
            <person name="Camelo A."/>
            <person name="Brandao I."/>
            <person name="Espirito Santo C."/>
            <person name="Trovao J."/>
            <person name="Verissimo A."/>
            <person name="Costa J."/>
            <person name="Tiago I."/>
        </authorList>
    </citation>
    <scope>NUCLEOTIDE SEQUENCE</scope>
    <source>
        <strain evidence="8">KWT182</strain>
    </source>
</reference>
<evidence type="ECO:0000259" key="7">
    <source>
        <dbReference type="PROSITE" id="PS50850"/>
    </source>
</evidence>
<feature type="domain" description="Major facilitator superfamily (MFS) profile" evidence="7">
    <location>
        <begin position="1"/>
        <end position="392"/>
    </location>
</feature>
<evidence type="ECO:0000256" key="2">
    <source>
        <dbReference type="ARBA" id="ARBA00022692"/>
    </source>
</evidence>
<comment type="subcellular location">
    <subcellularLocation>
        <location evidence="1">Membrane</location>
        <topology evidence="1">Multi-pass membrane protein</topology>
    </subcellularLocation>
</comment>
<keyword evidence="2 6" id="KW-0812">Transmembrane</keyword>
<dbReference type="SUPFAM" id="SSF103473">
    <property type="entry name" value="MFS general substrate transporter"/>
    <property type="match status" value="1"/>
</dbReference>
<sequence length="405" mass="44126">MSIALPHIADEFNIRDARTIGAIQSAFFWAYALMQIPSGVIADKFKRRTVIVTATILWGLSQALVALCTGTYSLFVARIGLGLTESPVMPAGAKLMGVWLTPTERGRGAMLLDGGAPLGTALGAVVVGGLITLFDSWRMAFVIAGVGTVIMGVVAWYYIRNRPDEHKGVNAAELAHIEAENGCVEARGGKFRLGDVKPYLKQRNVIALIVGWCCYSTVFYGLMTWLPLYLQHEYQFNIKDMSGTMGLLFILCFIGQLTGGYVMDRLRKLGFSDNKVFHGMLSISAIVAGLGIFIGANTHNATAVIILLAIAMFPLRWGSIYWSIPSLLGAQQVAGTILGTMNFSSNLWSAIVPLCVGVLVQYTGSYYSTMMVFVAAAVCYLICSWLIDFNKPMHIANEEYNRALV</sequence>
<dbReference type="InterPro" id="IPR020846">
    <property type="entry name" value="MFS_dom"/>
</dbReference>
<feature type="transmembrane region" description="Helical" evidence="6">
    <location>
        <begin position="302"/>
        <end position="324"/>
    </location>
</feature>
<feature type="transmembrane region" description="Helical" evidence="6">
    <location>
        <begin position="276"/>
        <end position="296"/>
    </location>
</feature>
<dbReference type="PANTHER" id="PTHR11662">
    <property type="entry name" value="SOLUTE CARRIER FAMILY 17"/>
    <property type="match status" value="1"/>
</dbReference>
<feature type="transmembrane region" description="Helical" evidence="6">
    <location>
        <begin position="20"/>
        <end position="42"/>
    </location>
</feature>
<feature type="transmembrane region" description="Helical" evidence="6">
    <location>
        <begin position="366"/>
        <end position="387"/>
    </location>
</feature>
<dbReference type="InterPro" id="IPR011701">
    <property type="entry name" value="MFS"/>
</dbReference>
<name>A0AAU7QB96_9GAMM</name>
<dbReference type="PANTHER" id="PTHR11662:SF399">
    <property type="entry name" value="FI19708P1-RELATED"/>
    <property type="match status" value="1"/>
</dbReference>
<comment type="similarity">
    <text evidence="5">Belongs to the major facilitator superfamily. Phthalate permease family.</text>
</comment>
<protein>
    <submittedName>
        <fullName evidence="8">MFS transporter</fullName>
    </submittedName>
</protein>
<dbReference type="PROSITE" id="PS50850">
    <property type="entry name" value="MFS"/>
    <property type="match status" value="1"/>
</dbReference>
<dbReference type="Pfam" id="PF07690">
    <property type="entry name" value="MFS_1"/>
    <property type="match status" value="1"/>
</dbReference>
<dbReference type="InterPro" id="IPR036259">
    <property type="entry name" value="MFS_trans_sf"/>
</dbReference>
<feature type="transmembrane region" description="Helical" evidence="6">
    <location>
        <begin position="140"/>
        <end position="159"/>
    </location>
</feature>
<gene>
    <name evidence="8" type="ORF">ABK905_03885</name>
</gene>
<dbReference type="Gene3D" id="1.20.1250.20">
    <property type="entry name" value="MFS general substrate transporter like domains"/>
    <property type="match status" value="2"/>
</dbReference>
<feature type="transmembrane region" description="Helical" evidence="6">
    <location>
        <begin position="205"/>
        <end position="226"/>
    </location>
</feature>
<dbReference type="EMBL" id="CP157947">
    <property type="protein sequence ID" value="XBS70398.1"/>
    <property type="molecule type" value="Genomic_DNA"/>
</dbReference>
<dbReference type="CDD" id="cd17319">
    <property type="entry name" value="MFS_ExuT_GudP_like"/>
    <property type="match status" value="1"/>
</dbReference>
<dbReference type="GO" id="GO:0022857">
    <property type="term" value="F:transmembrane transporter activity"/>
    <property type="evidence" value="ECO:0007669"/>
    <property type="project" value="InterPro"/>
</dbReference>
<evidence type="ECO:0000256" key="1">
    <source>
        <dbReference type="ARBA" id="ARBA00004141"/>
    </source>
</evidence>
<feature type="transmembrane region" description="Helical" evidence="6">
    <location>
        <begin position="336"/>
        <end position="360"/>
    </location>
</feature>
<feature type="transmembrane region" description="Helical" evidence="6">
    <location>
        <begin position="49"/>
        <end position="75"/>
    </location>
</feature>
<dbReference type="InterPro" id="IPR050382">
    <property type="entry name" value="MFS_Na/Anion_cotransporter"/>
</dbReference>
<keyword evidence="3 6" id="KW-1133">Transmembrane helix</keyword>
<accession>A0AAU7QB96</accession>
<organism evidence="8">
    <name type="scientific">Acerihabitans sp. KWT182</name>
    <dbReference type="NCBI Taxonomy" id="3157919"/>
    <lineage>
        <taxon>Bacteria</taxon>
        <taxon>Pseudomonadati</taxon>
        <taxon>Pseudomonadota</taxon>
        <taxon>Gammaproteobacteria</taxon>
        <taxon>Enterobacterales</taxon>
        <taxon>Pectobacteriaceae</taxon>
        <taxon>Acerihabitans</taxon>
    </lineage>
</organism>
<dbReference type="AlphaFoldDB" id="A0AAU7QB96"/>
<proteinExistence type="inferred from homology"/>
<evidence type="ECO:0000313" key="8">
    <source>
        <dbReference type="EMBL" id="XBS70398.1"/>
    </source>
</evidence>
<evidence type="ECO:0000256" key="3">
    <source>
        <dbReference type="ARBA" id="ARBA00022989"/>
    </source>
</evidence>